<evidence type="ECO:0000313" key="8">
    <source>
        <dbReference type="Proteomes" id="UP000310314"/>
    </source>
</evidence>
<keyword evidence="3" id="KW-0378">Hydrolase</keyword>
<evidence type="ECO:0000256" key="5">
    <source>
        <dbReference type="SAM" id="SignalP"/>
    </source>
</evidence>
<evidence type="ECO:0000256" key="3">
    <source>
        <dbReference type="ARBA" id="ARBA00022801"/>
    </source>
</evidence>
<accession>A0A5S3PQ09</accession>
<dbReference type="InterPro" id="IPR053138">
    <property type="entry name" value="N-alpha-Ac-DABA_deacetylase"/>
</dbReference>
<reference evidence="7 8" key="1">
    <citation type="submission" date="2019-05" db="EMBL/GenBank/DDBJ databases">
        <authorList>
            <person name="Zhang J.-Y."/>
            <person name="Feg X."/>
            <person name="Du Z.-J."/>
        </authorList>
    </citation>
    <scope>NUCLEOTIDE SEQUENCE [LARGE SCALE GENOMIC DNA]</scope>
    <source>
        <strain evidence="7 8">RZ26</strain>
    </source>
</reference>
<keyword evidence="4" id="KW-0862">Zinc</keyword>
<dbReference type="AlphaFoldDB" id="A0A5S3PQ09"/>
<feature type="signal peptide" evidence="5">
    <location>
        <begin position="1"/>
        <end position="19"/>
    </location>
</feature>
<evidence type="ECO:0000313" key="7">
    <source>
        <dbReference type="EMBL" id="TMM56830.1"/>
    </source>
</evidence>
<evidence type="ECO:0000256" key="4">
    <source>
        <dbReference type="ARBA" id="ARBA00022833"/>
    </source>
</evidence>
<dbReference type="RefSeq" id="WP_138657814.1">
    <property type="nucleotide sequence ID" value="NZ_VATY01000002.1"/>
</dbReference>
<dbReference type="InterPro" id="IPR043795">
    <property type="entry name" value="N-alpha-Ac-DABA-like"/>
</dbReference>
<dbReference type="PIRSF" id="PIRSF039012">
    <property type="entry name" value="ASP"/>
    <property type="match status" value="1"/>
</dbReference>
<proteinExistence type="predicted"/>
<dbReference type="GO" id="GO:0016811">
    <property type="term" value="F:hydrolase activity, acting on carbon-nitrogen (but not peptide) bonds, in linear amides"/>
    <property type="evidence" value="ECO:0007669"/>
    <property type="project" value="InterPro"/>
</dbReference>
<sequence length="348" mass="38295">MVSKIFTLLVILFSTLSLIGQSSFETAYSEGSWPSVKNLQIDFYDNQENETFLPISIIKGNTEGPVFTMVAGVHGYEYPPIVAVQELLQEIKASALTGTLIVIPIASTNSFFTRTPFKNANDGVNLNGAFPGEVEGTVTQQIAHFITKEVIPKTNVFLDIHGGDASEDLLPFICYYNNEQKPEQTQLAKELSEVSGFEYIVSYPYTLKDNDPAKYVFKQAVQDGKTGLSIESGKLGNVQKDAVDLIKVGVYNMLDKMGMYDNAKRTDITHKHFNSQDYIRSPNQGIFYSDYKAGDSVEDGAVVGVIKDVFGKVTADIKAPKSGIILYKIGTPPVSKDETLICISSFDK</sequence>
<comment type="cofactor">
    <cofactor evidence="1">
        <name>Zn(2+)</name>
        <dbReference type="ChEBI" id="CHEBI:29105"/>
    </cofactor>
</comment>
<organism evidence="7 8">
    <name type="scientific">Maribacter algarum</name>
    <name type="common">ex Zhang et al. 2020</name>
    <dbReference type="NCBI Taxonomy" id="2578118"/>
    <lineage>
        <taxon>Bacteria</taxon>
        <taxon>Pseudomonadati</taxon>
        <taxon>Bacteroidota</taxon>
        <taxon>Flavobacteriia</taxon>
        <taxon>Flavobacteriales</taxon>
        <taxon>Flavobacteriaceae</taxon>
        <taxon>Maribacter</taxon>
    </lineage>
</organism>
<feature type="chain" id="PRO_5024379279" evidence="5">
    <location>
        <begin position="20"/>
        <end position="348"/>
    </location>
</feature>
<dbReference type="SUPFAM" id="SSF53187">
    <property type="entry name" value="Zn-dependent exopeptidases"/>
    <property type="match status" value="1"/>
</dbReference>
<name>A0A5S3PQ09_9FLAO</name>
<dbReference type="EMBL" id="VATY01000002">
    <property type="protein sequence ID" value="TMM56830.1"/>
    <property type="molecule type" value="Genomic_DNA"/>
</dbReference>
<dbReference type="GO" id="GO:0046872">
    <property type="term" value="F:metal ion binding"/>
    <property type="evidence" value="ECO:0007669"/>
    <property type="project" value="UniProtKB-KW"/>
</dbReference>
<dbReference type="PANTHER" id="PTHR37326:SF1">
    <property type="entry name" value="BLL3975 PROTEIN"/>
    <property type="match status" value="1"/>
</dbReference>
<dbReference type="GO" id="GO:0016788">
    <property type="term" value="F:hydrolase activity, acting on ester bonds"/>
    <property type="evidence" value="ECO:0007669"/>
    <property type="project" value="InterPro"/>
</dbReference>
<dbReference type="OrthoDB" id="9782876at2"/>
<gene>
    <name evidence="7" type="ORF">FEE95_10030</name>
</gene>
<dbReference type="Pfam" id="PF24827">
    <property type="entry name" value="AstE_AspA_cat"/>
    <property type="match status" value="1"/>
</dbReference>
<comment type="caution">
    <text evidence="7">The sequence shown here is derived from an EMBL/GenBank/DDBJ whole genome shotgun (WGS) entry which is preliminary data.</text>
</comment>
<keyword evidence="5" id="KW-0732">Signal</keyword>
<evidence type="ECO:0000256" key="1">
    <source>
        <dbReference type="ARBA" id="ARBA00001947"/>
    </source>
</evidence>
<feature type="domain" description="Succinylglutamate desuccinylase/Aspartoacylase catalytic" evidence="6">
    <location>
        <begin position="64"/>
        <end position="255"/>
    </location>
</feature>
<dbReference type="Gene3D" id="3.40.630.10">
    <property type="entry name" value="Zn peptidases"/>
    <property type="match status" value="1"/>
</dbReference>
<evidence type="ECO:0000259" key="6">
    <source>
        <dbReference type="Pfam" id="PF24827"/>
    </source>
</evidence>
<dbReference type="Proteomes" id="UP000310314">
    <property type="component" value="Unassembled WGS sequence"/>
</dbReference>
<protein>
    <submittedName>
        <fullName evidence="7">Succinylglutamate desuccinylase</fullName>
    </submittedName>
</protein>
<dbReference type="PANTHER" id="PTHR37326">
    <property type="entry name" value="BLL3975 PROTEIN"/>
    <property type="match status" value="1"/>
</dbReference>
<evidence type="ECO:0000256" key="2">
    <source>
        <dbReference type="ARBA" id="ARBA00022723"/>
    </source>
</evidence>
<dbReference type="InterPro" id="IPR055438">
    <property type="entry name" value="AstE_AspA_cat"/>
</dbReference>
<keyword evidence="8" id="KW-1185">Reference proteome</keyword>
<keyword evidence="2" id="KW-0479">Metal-binding</keyword>